<dbReference type="AlphaFoldDB" id="A0A3S5CH09"/>
<gene>
    <name evidence="1" type="ORF">PXEA_LOCUS14020</name>
</gene>
<protein>
    <submittedName>
        <fullName evidence="1">Uncharacterized protein</fullName>
    </submittedName>
</protein>
<proteinExistence type="predicted"/>
<name>A0A3S5CH09_9PLAT</name>
<evidence type="ECO:0000313" key="2">
    <source>
        <dbReference type="Proteomes" id="UP000784294"/>
    </source>
</evidence>
<dbReference type="EMBL" id="CAAALY010047126">
    <property type="protein sequence ID" value="VEL20580.1"/>
    <property type="molecule type" value="Genomic_DNA"/>
</dbReference>
<keyword evidence="2" id="KW-1185">Reference proteome</keyword>
<comment type="caution">
    <text evidence="1">The sequence shown here is derived from an EMBL/GenBank/DDBJ whole genome shotgun (WGS) entry which is preliminary data.</text>
</comment>
<evidence type="ECO:0000313" key="1">
    <source>
        <dbReference type="EMBL" id="VEL20580.1"/>
    </source>
</evidence>
<sequence>MAPMQQVKWAALREFHFFFDASGALPLDACLQNLRILADFCDRHLPPIVKVLLQPVSRSSSEHPTSAALSDPTVNTEDCLYPLDSADLINSARSGDNYLGIYFHSLAGIGPTHHRLHVAALVGELFDAFEARLLFRPTYTVYQTYPLARLYRAGRYGRQAAVVQASSAASSHGEWETSLHFRNSVVLPGRPRRSGPGLYPLAF</sequence>
<organism evidence="1 2">
    <name type="scientific">Protopolystoma xenopodis</name>
    <dbReference type="NCBI Taxonomy" id="117903"/>
    <lineage>
        <taxon>Eukaryota</taxon>
        <taxon>Metazoa</taxon>
        <taxon>Spiralia</taxon>
        <taxon>Lophotrochozoa</taxon>
        <taxon>Platyhelminthes</taxon>
        <taxon>Monogenea</taxon>
        <taxon>Polyopisthocotylea</taxon>
        <taxon>Polystomatidea</taxon>
        <taxon>Polystomatidae</taxon>
        <taxon>Protopolystoma</taxon>
    </lineage>
</organism>
<reference evidence="1" key="1">
    <citation type="submission" date="2018-11" db="EMBL/GenBank/DDBJ databases">
        <authorList>
            <consortium name="Pathogen Informatics"/>
        </authorList>
    </citation>
    <scope>NUCLEOTIDE SEQUENCE</scope>
</reference>
<dbReference type="Proteomes" id="UP000784294">
    <property type="component" value="Unassembled WGS sequence"/>
</dbReference>
<accession>A0A3S5CH09</accession>